<comment type="caution">
    <text evidence="2">The sequence shown here is derived from an EMBL/GenBank/DDBJ whole genome shotgun (WGS) entry which is preliminary data.</text>
</comment>
<gene>
    <name evidence="2" type="ORF">R0H02_21110</name>
</gene>
<accession>A0AB35RU79</accession>
<name>A0AB35RU79_9ENTR</name>
<organism evidence="2 3">
    <name type="scientific">Phytobacter ursingii</name>
    <dbReference type="NCBI Taxonomy" id="1972431"/>
    <lineage>
        <taxon>Bacteria</taxon>
        <taxon>Pseudomonadati</taxon>
        <taxon>Pseudomonadota</taxon>
        <taxon>Gammaproteobacteria</taxon>
        <taxon>Enterobacterales</taxon>
        <taxon>Enterobacteriaceae</taxon>
        <taxon>Phytobacter</taxon>
    </lineage>
</organism>
<dbReference type="AlphaFoldDB" id="A0AB35RU79"/>
<evidence type="ECO:0000313" key="3">
    <source>
        <dbReference type="Proteomes" id="UP001286589"/>
    </source>
</evidence>
<proteinExistence type="predicted"/>
<sequence length="196" mass="20439">MKETMTTIELGGVLGKLFGKVHQRLISTIHEAPRALSATIPGFEKFMLTSKSRGLTYAIFKGKKNIGVDELGFPVTGEVLKIIPVVIGSKRGGVLQTILGVVLVAVGAVINWYTGGTAGTPIMQFGAAMAVGGVVQMLSPQPTGLASKQDADNKASYAFGSVTNTAAQGYPVPLGYGKRRIGGAIISAGIYVEDQQ</sequence>
<feature type="transmembrane region" description="Helical" evidence="1">
    <location>
        <begin position="93"/>
        <end position="113"/>
    </location>
</feature>
<keyword evidence="1" id="KW-1133">Transmembrane helix</keyword>
<protein>
    <submittedName>
        <fullName evidence="2">Tail assembly protein</fullName>
    </submittedName>
</protein>
<dbReference type="RefSeq" id="WP_317101615.1">
    <property type="nucleotide sequence ID" value="NZ_JAWJAC010000015.1"/>
</dbReference>
<dbReference type="Proteomes" id="UP001286589">
    <property type="component" value="Unassembled WGS sequence"/>
</dbReference>
<evidence type="ECO:0000256" key="1">
    <source>
        <dbReference type="SAM" id="Phobius"/>
    </source>
</evidence>
<dbReference type="EMBL" id="JAWJAC010000015">
    <property type="protein sequence ID" value="MDV2864952.1"/>
    <property type="molecule type" value="Genomic_DNA"/>
</dbReference>
<keyword evidence="1" id="KW-0812">Transmembrane</keyword>
<keyword evidence="1" id="KW-0472">Membrane</keyword>
<keyword evidence="3" id="KW-1185">Reference proteome</keyword>
<reference evidence="2 3" key="1">
    <citation type="submission" date="2023-10" db="EMBL/GenBank/DDBJ databases">
        <title>Phytobacter spp. The emergence of a new genus of hospital-origin enterobacteria encoding carbapenemases in Argentina.</title>
        <authorList>
            <person name="Vay C."/>
            <person name="Almuzara M."/>
            <person name="Traglia G.M."/>
            <person name="Campos J."/>
        </authorList>
    </citation>
    <scope>NUCLEOTIDE SEQUENCE [LARGE SCALE GENOMIC DNA]</scope>
    <source>
        <strain evidence="2 3">CVMA36</strain>
    </source>
</reference>
<evidence type="ECO:0000313" key="2">
    <source>
        <dbReference type="EMBL" id="MDV2864952.1"/>
    </source>
</evidence>